<dbReference type="AlphaFoldDB" id="A0A6I6JNM0"/>
<dbReference type="Proteomes" id="UP000428260">
    <property type="component" value="Chromosome"/>
</dbReference>
<reference evidence="1 2" key="1">
    <citation type="submission" date="2019-11" db="EMBL/GenBank/DDBJ databases">
        <authorList>
            <person name="Zheng R.K."/>
            <person name="Sun C.M."/>
        </authorList>
    </citation>
    <scope>NUCLEOTIDE SEQUENCE [LARGE SCALE GENOMIC DNA]</scope>
    <source>
        <strain evidence="1 2">WC007</strain>
    </source>
</reference>
<gene>
    <name evidence="1" type="ORF">GM418_12900</name>
</gene>
<accession>A0A6I6JNM0</accession>
<organism evidence="1 2">
    <name type="scientific">Maribellus comscasis</name>
    <dbReference type="NCBI Taxonomy" id="2681766"/>
    <lineage>
        <taxon>Bacteria</taxon>
        <taxon>Pseudomonadati</taxon>
        <taxon>Bacteroidota</taxon>
        <taxon>Bacteroidia</taxon>
        <taxon>Marinilabiliales</taxon>
        <taxon>Prolixibacteraceae</taxon>
        <taxon>Maribellus</taxon>
    </lineage>
</organism>
<keyword evidence="2" id="KW-1185">Reference proteome</keyword>
<evidence type="ECO:0000313" key="2">
    <source>
        <dbReference type="Proteomes" id="UP000428260"/>
    </source>
</evidence>
<name>A0A6I6JNM0_9BACT</name>
<dbReference type="Gene3D" id="2.40.128.110">
    <property type="entry name" value="Lipid/polyisoprenoid-binding, YceI-like"/>
    <property type="match status" value="1"/>
</dbReference>
<sequence length="198" mass="22904">MFNFLKYQIPVLILSLVPLFINHGNEKSGLKVDENCINYILIQGSSNVNQFEFVNYDPEINQPQTPYQNDETYQNIQIPVKEFYGPNNRILNDFFNMVKASEYPYIKIDIEPREKADFDEATGLTNFKTKISIAGNTRNFIIPCAINFCEDSEMVLTGDIELELSDFEIEPPRKLLGTIKVNDEVFVTFAFKYDLKKT</sequence>
<dbReference type="EMBL" id="CP046401">
    <property type="protein sequence ID" value="QGY44525.1"/>
    <property type="molecule type" value="Genomic_DNA"/>
</dbReference>
<dbReference type="InterPro" id="IPR036761">
    <property type="entry name" value="TTHA0802/YceI-like_sf"/>
</dbReference>
<evidence type="ECO:0000313" key="1">
    <source>
        <dbReference type="EMBL" id="QGY44525.1"/>
    </source>
</evidence>
<protein>
    <recommendedName>
        <fullName evidence="3">Lipid/polyisoprenoid-binding YceI-like domain-containing protein</fullName>
    </recommendedName>
</protein>
<dbReference type="KEGG" id="mcos:GM418_12900"/>
<evidence type="ECO:0008006" key="3">
    <source>
        <dbReference type="Google" id="ProtNLM"/>
    </source>
</evidence>
<dbReference type="SUPFAM" id="SSF101874">
    <property type="entry name" value="YceI-like"/>
    <property type="match status" value="1"/>
</dbReference>
<proteinExistence type="predicted"/>